<sequence>MAPVTSAGAEPSARRLTARGALTRDRIVRAAADLMHANGVAGTTMDQVVEASGTSKSQLYHYFEDKDALVTAVIKMQAARVMERQEPHLEQLSSLQGLRRWRDAIVRFIDERHAAHGCEIGSLASELTDRSEPARILINATFQHWESYLAAGIRRMQERGQVDPSTDPAELATGIMAAYQGGYLLSQAARSAQPMALALDLAIRNLEALAVQEKRAPEAAS</sequence>
<evidence type="ECO:0000313" key="6">
    <source>
        <dbReference type="EMBL" id="MCO1660527.1"/>
    </source>
</evidence>
<dbReference type="InterPro" id="IPR036271">
    <property type="entry name" value="Tet_transcr_reg_TetR-rel_C_sf"/>
</dbReference>
<evidence type="ECO:0000256" key="2">
    <source>
        <dbReference type="ARBA" id="ARBA00023125"/>
    </source>
</evidence>
<keyword evidence="3" id="KW-0804">Transcription</keyword>
<evidence type="ECO:0000256" key="3">
    <source>
        <dbReference type="ARBA" id="ARBA00023163"/>
    </source>
</evidence>
<evidence type="ECO:0000259" key="5">
    <source>
        <dbReference type="PROSITE" id="PS50977"/>
    </source>
</evidence>
<organism evidence="6 7">
    <name type="scientific">Pseudonocardia humida</name>
    <dbReference type="NCBI Taxonomy" id="2800819"/>
    <lineage>
        <taxon>Bacteria</taxon>
        <taxon>Bacillati</taxon>
        <taxon>Actinomycetota</taxon>
        <taxon>Actinomycetes</taxon>
        <taxon>Pseudonocardiales</taxon>
        <taxon>Pseudonocardiaceae</taxon>
        <taxon>Pseudonocardia</taxon>
    </lineage>
</organism>
<dbReference type="PANTHER" id="PTHR47506:SF6">
    <property type="entry name" value="HTH-TYPE TRANSCRIPTIONAL REPRESSOR NEMR"/>
    <property type="match status" value="1"/>
</dbReference>
<evidence type="ECO:0000313" key="7">
    <source>
        <dbReference type="Proteomes" id="UP001165283"/>
    </source>
</evidence>
<protein>
    <submittedName>
        <fullName evidence="6">TetR/AcrR family transcriptional regulator</fullName>
    </submittedName>
</protein>
<dbReference type="PROSITE" id="PS50977">
    <property type="entry name" value="HTH_TETR_2"/>
    <property type="match status" value="1"/>
</dbReference>
<dbReference type="InterPro" id="IPR001647">
    <property type="entry name" value="HTH_TetR"/>
</dbReference>
<dbReference type="Pfam" id="PF00440">
    <property type="entry name" value="TetR_N"/>
    <property type="match status" value="1"/>
</dbReference>
<dbReference type="InterPro" id="IPR011075">
    <property type="entry name" value="TetR_C"/>
</dbReference>
<dbReference type="Proteomes" id="UP001165283">
    <property type="component" value="Unassembled WGS sequence"/>
</dbReference>
<dbReference type="InterPro" id="IPR009057">
    <property type="entry name" value="Homeodomain-like_sf"/>
</dbReference>
<dbReference type="Gene3D" id="1.10.357.10">
    <property type="entry name" value="Tetracycline Repressor, domain 2"/>
    <property type="match status" value="1"/>
</dbReference>
<accession>A0ABT1ABV7</accession>
<evidence type="ECO:0000256" key="1">
    <source>
        <dbReference type="ARBA" id="ARBA00023015"/>
    </source>
</evidence>
<keyword evidence="2 4" id="KW-0238">DNA-binding</keyword>
<evidence type="ECO:0000256" key="4">
    <source>
        <dbReference type="PROSITE-ProRule" id="PRU00335"/>
    </source>
</evidence>
<dbReference type="EMBL" id="JAGSOV010000084">
    <property type="protein sequence ID" value="MCO1660527.1"/>
    <property type="molecule type" value="Genomic_DNA"/>
</dbReference>
<proteinExistence type="predicted"/>
<feature type="domain" description="HTH tetR-type" evidence="5">
    <location>
        <begin position="21"/>
        <end position="81"/>
    </location>
</feature>
<name>A0ABT1ABV7_9PSEU</name>
<dbReference type="SUPFAM" id="SSF46689">
    <property type="entry name" value="Homeodomain-like"/>
    <property type="match status" value="1"/>
</dbReference>
<dbReference type="SUPFAM" id="SSF48498">
    <property type="entry name" value="Tetracyclin repressor-like, C-terminal domain"/>
    <property type="match status" value="1"/>
</dbReference>
<feature type="DNA-binding region" description="H-T-H motif" evidence="4">
    <location>
        <begin position="44"/>
        <end position="63"/>
    </location>
</feature>
<dbReference type="PANTHER" id="PTHR47506">
    <property type="entry name" value="TRANSCRIPTIONAL REGULATORY PROTEIN"/>
    <property type="match status" value="1"/>
</dbReference>
<gene>
    <name evidence="6" type="ORF">KDL28_36290</name>
</gene>
<keyword evidence="7" id="KW-1185">Reference proteome</keyword>
<keyword evidence="1" id="KW-0805">Transcription regulation</keyword>
<dbReference type="Pfam" id="PF16925">
    <property type="entry name" value="TetR_C_13"/>
    <property type="match status" value="1"/>
</dbReference>
<reference evidence="6" key="1">
    <citation type="submission" date="2021-04" db="EMBL/GenBank/DDBJ databases">
        <title>Pseudonocardia sp. nov., isolated from sandy soil of mangrove forest.</title>
        <authorList>
            <person name="Zan Z."/>
            <person name="Huang R."/>
            <person name="Liu W."/>
        </authorList>
    </citation>
    <scope>NUCLEOTIDE SEQUENCE</scope>
    <source>
        <strain evidence="6">S2-4</strain>
    </source>
</reference>
<dbReference type="PRINTS" id="PR00455">
    <property type="entry name" value="HTHTETR"/>
</dbReference>
<comment type="caution">
    <text evidence="6">The sequence shown here is derived from an EMBL/GenBank/DDBJ whole genome shotgun (WGS) entry which is preliminary data.</text>
</comment>